<comment type="caution">
    <text evidence="1">The sequence shown here is derived from an EMBL/GenBank/DDBJ whole genome shotgun (WGS) entry which is preliminary data.</text>
</comment>
<accession>A0A4C1Z246</accession>
<dbReference type="EMBL" id="BGZK01001577">
    <property type="protein sequence ID" value="GBP82656.1"/>
    <property type="molecule type" value="Genomic_DNA"/>
</dbReference>
<keyword evidence="2" id="KW-1185">Reference proteome</keyword>
<protein>
    <submittedName>
        <fullName evidence="1">Uncharacterized protein</fullName>
    </submittedName>
</protein>
<evidence type="ECO:0000313" key="2">
    <source>
        <dbReference type="Proteomes" id="UP000299102"/>
    </source>
</evidence>
<organism evidence="1 2">
    <name type="scientific">Eumeta variegata</name>
    <name type="common">Bagworm moth</name>
    <name type="synonym">Eumeta japonica</name>
    <dbReference type="NCBI Taxonomy" id="151549"/>
    <lineage>
        <taxon>Eukaryota</taxon>
        <taxon>Metazoa</taxon>
        <taxon>Ecdysozoa</taxon>
        <taxon>Arthropoda</taxon>
        <taxon>Hexapoda</taxon>
        <taxon>Insecta</taxon>
        <taxon>Pterygota</taxon>
        <taxon>Neoptera</taxon>
        <taxon>Endopterygota</taxon>
        <taxon>Lepidoptera</taxon>
        <taxon>Glossata</taxon>
        <taxon>Ditrysia</taxon>
        <taxon>Tineoidea</taxon>
        <taxon>Psychidae</taxon>
        <taxon>Oiketicinae</taxon>
        <taxon>Eumeta</taxon>
    </lineage>
</organism>
<gene>
    <name evidence="1" type="ORF">EVAR_60103_1</name>
</gene>
<evidence type="ECO:0000313" key="1">
    <source>
        <dbReference type="EMBL" id="GBP82656.1"/>
    </source>
</evidence>
<dbReference type="AlphaFoldDB" id="A0A4C1Z246"/>
<sequence length="83" mass="9385">MKTCEVLQTPTYKVDQAREVLFDNVAIINNTSRMSLASLQCNSGLATVAPWRVHLGRRRAPLKACPFNRIIYLDGCCVKFIRT</sequence>
<proteinExistence type="predicted"/>
<dbReference type="Proteomes" id="UP000299102">
    <property type="component" value="Unassembled WGS sequence"/>
</dbReference>
<name>A0A4C1Z246_EUMVA</name>
<reference evidence="1 2" key="1">
    <citation type="journal article" date="2019" name="Commun. Biol.">
        <title>The bagworm genome reveals a unique fibroin gene that provides high tensile strength.</title>
        <authorList>
            <person name="Kono N."/>
            <person name="Nakamura H."/>
            <person name="Ohtoshi R."/>
            <person name="Tomita M."/>
            <person name="Numata K."/>
            <person name="Arakawa K."/>
        </authorList>
    </citation>
    <scope>NUCLEOTIDE SEQUENCE [LARGE SCALE GENOMIC DNA]</scope>
</reference>